<feature type="domain" description="Galectin" evidence="4">
    <location>
        <begin position="170"/>
        <end position="299"/>
    </location>
</feature>
<comment type="caution">
    <text evidence="5">The sequence shown here is derived from an EMBL/GenBank/DDBJ whole genome shotgun (WGS) entry which is preliminary data.</text>
</comment>
<evidence type="ECO:0000259" key="4">
    <source>
        <dbReference type="PROSITE" id="PS51304"/>
    </source>
</evidence>
<keyword evidence="2" id="KW-0677">Repeat</keyword>
<dbReference type="SMART" id="SM00276">
    <property type="entry name" value="GLECT"/>
    <property type="match status" value="2"/>
</dbReference>
<dbReference type="SUPFAM" id="SSF49899">
    <property type="entry name" value="Concanavalin A-like lectins/glucanases"/>
    <property type="match status" value="2"/>
</dbReference>
<dbReference type="PANTHER" id="PTHR11346:SF32">
    <property type="entry name" value="GALECTIN-4"/>
    <property type="match status" value="1"/>
</dbReference>
<dbReference type="PROSITE" id="PS51304">
    <property type="entry name" value="GALECTIN"/>
    <property type="match status" value="2"/>
</dbReference>
<dbReference type="Pfam" id="PF00337">
    <property type="entry name" value="Gal-bind_lectin"/>
    <property type="match status" value="2"/>
</dbReference>
<evidence type="ECO:0000313" key="5">
    <source>
        <dbReference type="EMBL" id="KAG8448865.1"/>
    </source>
</evidence>
<feature type="domain" description="Galectin" evidence="4">
    <location>
        <begin position="1"/>
        <end position="121"/>
    </location>
</feature>
<dbReference type="FunFam" id="2.60.120.200:FF:000124">
    <property type="entry name" value="Galectin-4"/>
    <property type="match status" value="2"/>
</dbReference>
<dbReference type="InterPro" id="IPR044156">
    <property type="entry name" value="Galectin-like"/>
</dbReference>
<gene>
    <name evidence="5" type="ORF">GDO86_015802</name>
</gene>
<dbReference type="GO" id="GO:0030246">
    <property type="term" value="F:carbohydrate binding"/>
    <property type="evidence" value="ECO:0007669"/>
    <property type="project" value="UniProtKB-UniRule"/>
</dbReference>
<dbReference type="CDD" id="cd00070">
    <property type="entry name" value="GLECT"/>
    <property type="match status" value="2"/>
</dbReference>
<proteinExistence type="predicted"/>
<reference evidence="5" key="1">
    <citation type="thesis" date="2020" institute="ProQuest LLC" country="789 East Eisenhower Parkway, Ann Arbor, MI, USA">
        <title>Comparative Genomics and Chromosome Evolution.</title>
        <authorList>
            <person name="Mudd A.B."/>
        </authorList>
    </citation>
    <scope>NUCLEOTIDE SEQUENCE</scope>
    <source>
        <strain evidence="5">Female2</strain>
        <tissue evidence="5">Blood</tissue>
    </source>
</reference>
<accession>A0A8T2JUE9</accession>
<evidence type="ECO:0000313" key="6">
    <source>
        <dbReference type="Proteomes" id="UP000812440"/>
    </source>
</evidence>
<dbReference type="InterPro" id="IPR013320">
    <property type="entry name" value="ConA-like_dom_sf"/>
</dbReference>
<name>A0A8T2JUE9_9PIPI</name>
<keyword evidence="1 3" id="KW-0430">Lectin</keyword>
<dbReference type="SMART" id="SM00908">
    <property type="entry name" value="Gal-bind_lectin"/>
    <property type="match status" value="2"/>
</dbReference>
<dbReference type="PANTHER" id="PTHR11346">
    <property type="entry name" value="GALECTIN"/>
    <property type="match status" value="1"/>
</dbReference>
<evidence type="ECO:0000256" key="1">
    <source>
        <dbReference type="ARBA" id="ARBA00022734"/>
    </source>
</evidence>
<dbReference type="OrthoDB" id="6251307at2759"/>
<keyword evidence="6" id="KW-1185">Reference proteome</keyword>
<evidence type="ECO:0000256" key="3">
    <source>
        <dbReference type="RuleBase" id="RU102079"/>
    </source>
</evidence>
<dbReference type="EMBL" id="JAACNH010000003">
    <property type="protein sequence ID" value="KAG8448865.1"/>
    <property type="molecule type" value="Genomic_DNA"/>
</dbReference>
<protein>
    <recommendedName>
        <fullName evidence="3">Galectin</fullName>
    </recommendedName>
</protein>
<dbReference type="AlphaFoldDB" id="A0A8T2JUE9"/>
<organism evidence="5 6">
    <name type="scientific">Hymenochirus boettgeri</name>
    <name type="common">Congo dwarf clawed frog</name>
    <dbReference type="NCBI Taxonomy" id="247094"/>
    <lineage>
        <taxon>Eukaryota</taxon>
        <taxon>Metazoa</taxon>
        <taxon>Chordata</taxon>
        <taxon>Craniata</taxon>
        <taxon>Vertebrata</taxon>
        <taxon>Euteleostomi</taxon>
        <taxon>Amphibia</taxon>
        <taxon>Batrachia</taxon>
        <taxon>Anura</taxon>
        <taxon>Pipoidea</taxon>
        <taxon>Pipidae</taxon>
        <taxon>Pipinae</taxon>
        <taxon>Hymenochirus</taxon>
    </lineage>
</organism>
<dbReference type="Gene3D" id="2.60.120.200">
    <property type="match status" value="2"/>
</dbReference>
<dbReference type="Proteomes" id="UP000812440">
    <property type="component" value="Chromosome 8_10"/>
</dbReference>
<dbReference type="InterPro" id="IPR001079">
    <property type="entry name" value="Galectin_CRD"/>
</dbReference>
<evidence type="ECO:0000256" key="2">
    <source>
        <dbReference type="ARBA" id="ARBA00022737"/>
    </source>
</evidence>
<sequence length="299" mass="32779">MSVYIQGTIPHHINRFAVNFTCGQYDGADIAFHFNPRFDGRDKVVFNSFQGGSWGAEEKKKDWFPFHKGKHFELAFIVSGGCFQVNVNGSPFYEFCHRIPVECVESLLIEGDVTIQSLTIVGGGGGGGGMGGVPMPLPSFPGQGVMPLPTYPSGNLPVMGGPIYNPPVPYFGMIPGGMSPKRTVVVRGFIPEGADRFHINFKVGSSNDIALHFNPRLAEDAVVRNSMLGGGWGPEERDIPYNPFRPAQYFDISIRCGLTRFKIYVNGQHLCDFPHRLSAFQMIDGLEVGGDVVLSLIQF</sequence>